<reference evidence="1 2" key="1">
    <citation type="submission" date="2019-02" db="EMBL/GenBank/DDBJ databases">
        <title>Genomic Encyclopedia of Type Strains, Phase IV (KMG-IV): sequencing the most valuable type-strain genomes for metagenomic binning, comparative biology and taxonomic classification.</title>
        <authorList>
            <person name="Goeker M."/>
        </authorList>
    </citation>
    <scope>NUCLEOTIDE SEQUENCE [LARGE SCALE GENOMIC DNA]</scope>
    <source>
        <strain evidence="1 2">DSM 10617</strain>
    </source>
</reference>
<gene>
    <name evidence="1" type="ORF">EV685_1179</name>
</gene>
<comment type="caution">
    <text evidence="1">The sequence shown here is derived from an EMBL/GenBank/DDBJ whole genome shotgun (WGS) entry which is preliminary data.</text>
</comment>
<dbReference type="Proteomes" id="UP000293433">
    <property type="component" value="Unassembled WGS sequence"/>
</dbReference>
<organism evidence="1 2">
    <name type="scientific">Sphaerotilus mobilis</name>
    <dbReference type="NCBI Taxonomy" id="47994"/>
    <lineage>
        <taxon>Bacteria</taxon>
        <taxon>Pseudomonadati</taxon>
        <taxon>Pseudomonadota</taxon>
        <taxon>Betaproteobacteria</taxon>
        <taxon>Burkholderiales</taxon>
        <taxon>Sphaerotilaceae</taxon>
        <taxon>Sphaerotilus</taxon>
    </lineage>
</organism>
<evidence type="ECO:0000313" key="1">
    <source>
        <dbReference type="EMBL" id="RZS56630.1"/>
    </source>
</evidence>
<evidence type="ECO:0000313" key="2">
    <source>
        <dbReference type="Proteomes" id="UP000293433"/>
    </source>
</evidence>
<dbReference type="SUPFAM" id="SSF69304">
    <property type="entry name" value="Tricorn protease N-terminal domain"/>
    <property type="match status" value="1"/>
</dbReference>
<dbReference type="AlphaFoldDB" id="A0A4V2EWN7"/>
<protein>
    <submittedName>
        <fullName evidence="1">Uncharacterized protein</fullName>
    </submittedName>
</protein>
<name>A0A4V2EWN7_9BURK</name>
<proteinExistence type="predicted"/>
<sequence>MNEMRLLGLTRRRALFAGLAGLSTVSGRVGAKTFASPDPKPWAVHAVPADEPIRQLHAGGPSGLLGTGASGSLWALSLNGQAPRRITHGLDPSTPIATGHGRIAARMADGGLWVWEGSEGGGGGGHARPSTAASLSVHAGLLVLPLAVLAVVTVVNPSAQPANALSHRLARFEPDPAGRWREVARSSDAVLPDARPVQVDLDGRGDGGHVVVLAGPDGSRYDHGVLGDAIEATRVLWLERHGLDVLRELSLPAPHVFEDIAPRPVMLPGTQGGRGLLTVRSGPDGGQLALVTADLARPRSLRLSSVGDTVGGHHRWLAPTTDGQHMAAVHTPHIGGVLHAYQSDGERLLRRRLLADVSTHRIGTREIDLSAWLQGLLILPSQDGRQLRLLNPAADWTELTAVELPGRATLTAALPDAAALAVLLDGGLVVRMGAAGRSASGG</sequence>
<dbReference type="EMBL" id="SGWV01000008">
    <property type="protein sequence ID" value="RZS56630.1"/>
    <property type="molecule type" value="Genomic_DNA"/>
</dbReference>
<accession>A0A4V2EWN7</accession>
<keyword evidence="2" id="KW-1185">Reference proteome</keyword>